<sequence length="305" mass="33135">MSQKKIAEELSKEIREYDNSRDLPVSVGISIGAVALSTSVISVLACYAVYALETYRKDVSAFWMACVPFVFPVITGIATTYRRQMSTVGMHICLVLATLLTGAAGYGYTIDTVYIKRDNCTMVSESIGDCDKDSLVYIYVISGGVAIGLSVISLGISALATYSSMRSRAERRLNHQQSLELTMLSKEASNRTQKPIYIPLSTSPSPSHHMMNESSANHRPTTPSSSAYHNGAPLQFSANDNLASNFQPLINASPFNSQSLTDHNAVSNHQTDPHVVGRRAHHLTASSKSDETVKVPMHLASLSDL</sequence>
<feature type="transmembrane region" description="Helical" evidence="2">
    <location>
        <begin position="25"/>
        <end position="50"/>
    </location>
</feature>
<feature type="region of interest" description="Disordered" evidence="1">
    <location>
        <begin position="197"/>
        <end position="233"/>
    </location>
</feature>
<comment type="caution">
    <text evidence="3">The sequence shown here is derived from an EMBL/GenBank/DDBJ whole genome shotgun (WGS) entry which is preliminary data.</text>
</comment>
<organism evidence="3 4">
    <name type="scientific">Lymnaea stagnalis</name>
    <name type="common">Great pond snail</name>
    <name type="synonym">Helix stagnalis</name>
    <dbReference type="NCBI Taxonomy" id="6523"/>
    <lineage>
        <taxon>Eukaryota</taxon>
        <taxon>Metazoa</taxon>
        <taxon>Spiralia</taxon>
        <taxon>Lophotrochozoa</taxon>
        <taxon>Mollusca</taxon>
        <taxon>Gastropoda</taxon>
        <taxon>Heterobranchia</taxon>
        <taxon>Euthyneura</taxon>
        <taxon>Panpulmonata</taxon>
        <taxon>Hygrophila</taxon>
        <taxon>Lymnaeoidea</taxon>
        <taxon>Lymnaeidae</taxon>
        <taxon>Lymnaea</taxon>
    </lineage>
</organism>
<name>A0AAV2HV71_LYMST</name>
<feature type="transmembrane region" description="Helical" evidence="2">
    <location>
        <begin position="88"/>
        <end position="108"/>
    </location>
</feature>
<evidence type="ECO:0000256" key="2">
    <source>
        <dbReference type="SAM" id="Phobius"/>
    </source>
</evidence>
<keyword evidence="4" id="KW-1185">Reference proteome</keyword>
<reference evidence="3 4" key="1">
    <citation type="submission" date="2024-04" db="EMBL/GenBank/DDBJ databases">
        <authorList>
            <consortium name="Genoscope - CEA"/>
            <person name="William W."/>
        </authorList>
    </citation>
    <scope>NUCLEOTIDE SEQUENCE [LARGE SCALE GENOMIC DNA]</scope>
</reference>
<feature type="transmembrane region" description="Helical" evidence="2">
    <location>
        <begin position="62"/>
        <end position="81"/>
    </location>
</feature>
<keyword evidence="2" id="KW-1133">Transmembrane helix</keyword>
<evidence type="ECO:0000313" key="3">
    <source>
        <dbReference type="EMBL" id="CAL1537986.1"/>
    </source>
</evidence>
<evidence type="ECO:0000256" key="1">
    <source>
        <dbReference type="SAM" id="MobiDB-lite"/>
    </source>
</evidence>
<gene>
    <name evidence="3" type="ORF">GSLYS_00011807001</name>
</gene>
<evidence type="ECO:0008006" key="5">
    <source>
        <dbReference type="Google" id="ProtNLM"/>
    </source>
</evidence>
<dbReference type="EMBL" id="CAXITT010000280">
    <property type="protein sequence ID" value="CAL1537986.1"/>
    <property type="molecule type" value="Genomic_DNA"/>
</dbReference>
<feature type="compositionally biased region" description="Polar residues" evidence="1">
    <location>
        <begin position="200"/>
        <end position="228"/>
    </location>
</feature>
<keyword evidence="2" id="KW-0812">Transmembrane</keyword>
<accession>A0AAV2HV71</accession>
<dbReference type="Proteomes" id="UP001497497">
    <property type="component" value="Unassembled WGS sequence"/>
</dbReference>
<keyword evidence="2" id="KW-0472">Membrane</keyword>
<evidence type="ECO:0000313" key="4">
    <source>
        <dbReference type="Proteomes" id="UP001497497"/>
    </source>
</evidence>
<protein>
    <recommendedName>
        <fullName evidence="5">Transmembrane protein</fullName>
    </recommendedName>
</protein>
<dbReference type="AlphaFoldDB" id="A0AAV2HV71"/>
<proteinExistence type="predicted"/>
<feature type="transmembrane region" description="Helical" evidence="2">
    <location>
        <begin position="136"/>
        <end position="162"/>
    </location>
</feature>